<dbReference type="GO" id="GO:0070009">
    <property type="term" value="F:serine-type aminopeptidase activity"/>
    <property type="evidence" value="ECO:0007669"/>
    <property type="project" value="UniProtKB-UniRule"/>
</dbReference>
<dbReference type="InterPro" id="IPR019500">
    <property type="entry name" value="Pep_S46"/>
</dbReference>
<dbReference type="AlphaFoldDB" id="B1ZTG3"/>
<evidence type="ECO:0000256" key="2">
    <source>
        <dbReference type="ARBA" id="ARBA00022438"/>
    </source>
</evidence>
<dbReference type="PROSITE" id="PS51257">
    <property type="entry name" value="PROKAR_LIPOPROTEIN"/>
    <property type="match status" value="1"/>
</dbReference>
<dbReference type="PANTHER" id="PTHR38469">
    <property type="entry name" value="PERIPLASMIC PEPTIDASE SUBFAMILY S1B"/>
    <property type="match status" value="1"/>
</dbReference>
<dbReference type="EC" id="3.4.14.-" evidence="6"/>
<dbReference type="Proteomes" id="UP000007013">
    <property type="component" value="Chromosome"/>
</dbReference>
<gene>
    <name evidence="7" type="ordered locus">Oter_0618</name>
</gene>
<dbReference type="GO" id="GO:0043171">
    <property type="term" value="P:peptide catabolic process"/>
    <property type="evidence" value="ECO:0007669"/>
    <property type="project" value="UniProtKB-UniRule"/>
</dbReference>
<dbReference type="GO" id="GO:0006508">
    <property type="term" value="P:proteolysis"/>
    <property type="evidence" value="ECO:0007669"/>
    <property type="project" value="UniProtKB-KW"/>
</dbReference>
<dbReference type="GO" id="GO:0008239">
    <property type="term" value="F:dipeptidyl-peptidase activity"/>
    <property type="evidence" value="ECO:0007669"/>
    <property type="project" value="UniProtKB-UniRule"/>
</dbReference>
<comment type="similarity">
    <text evidence="1 6">Belongs to the peptidase S46 family.</text>
</comment>
<keyword evidence="8" id="KW-1185">Reference proteome</keyword>
<dbReference type="EMBL" id="CP001032">
    <property type="protein sequence ID" value="ACB73908.1"/>
    <property type="molecule type" value="Genomic_DNA"/>
</dbReference>
<evidence type="ECO:0000256" key="5">
    <source>
        <dbReference type="ARBA" id="ARBA00022801"/>
    </source>
</evidence>
<dbReference type="KEGG" id="ote:Oter_0618"/>
<dbReference type="SUPFAM" id="SSF50494">
    <property type="entry name" value="Trypsin-like serine proteases"/>
    <property type="match status" value="1"/>
</dbReference>
<keyword evidence="3 6" id="KW-0645">Protease</keyword>
<dbReference type="HOGENOM" id="CLU_013776_0_0_0"/>
<organism evidence="7 8">
    <name type="scientific">Opitutus terrae (strain DSM 11246 / JCM 15787 / PB90-1)</name>
    <dbReference type="NCBI Taxonomy" id="452637"/>
    <lineage>
        <taxon>Bacteria</taxon>
        <taxon>Pseudomonadati</taxon>
        <taxon>Verrucomicrobiota</taxon>
        <taxon>Opitutia</taxon>
        <taxon>Opitutales</taxon>
        <taxon>Opitutaceae</taxon>
        <taxon>Opitutus</taxon>
    </lineage>
</organism>
<evidence type="ECO:0000256" key="6">
    <source>
        <dbReference type="RuleBase" id="RU366067"/>
    </source>
</evidence>
<dbReference type="PANTHER" id="PTHR38469:SF1">
    <property type="entry name" value="PERIPLASMIC PEPTIDASE SUBFAMILY S1B"/>
    <property type="match status" value="1"/>
</dbReference>
<keyword evidence="4" id="KW-0732">Signal</keyword>
<keyword evidence="6" id="KW-0720">Serine protease</keyword>
<keyword evidence="2 6" id="KW-0031">Aminopeptidase</keyword>
<name>B1ZTG3_OPITP</name>
<accession>B1ZTG3</accession>
<evidence type="ECO:0000313" key="7">
    <source>
        <dbReference type="EMBL" id="ACB73908.1"/>
    </source>
</evidence>
<reference evidence="7 8" key="1">
    <citation type="journal article" date="2011" name="J. Bacteriol.">
        <title>Genome sequence of the verrucomicrobium Opitutus terrae PB90-1, an abundant inhabitant of rice paddy soil ecosystems.</title>
        <authorList>
            <person name="van Passel M.W."/>
            <person name="Kant R."/>
            <person name="Palva A."/>
            <person name="Copeland A."/>
            <person name="Lucas S."/>
            <person name="Lapidus A."/>
            <person name="Glavina del Rio T."/>
            <person name="Pitluck S."/>
            <person name="Goltsman E."/>
            <person name="Clum A."/>
            <person name="Sun H."/>
            <person name="Schmutz J."/>
            <person name="Larimer F.W."/>
            <person name="Land M.L."/>
            <person name="Hauser L."/>
            <person name="Kyrpides N."/>
            <person name="Mikhailova N."/>
            <person name="Richardson P.P."/>
            <person name="Janssen P.H."/>
            <person name="de Vos W.M."/>
            <person name="Smidt H."/>
        </authorList>
    </citation>
    <scope>NUCLEOTIDE SEQUENCE [LARGE SCALE GENOMIC DNA]</scope>
    <source>
        <strain evidence="8">DSM 11246 / JCM 15787 / PB90-1</strain>
    </source>
</reference>
<dbReference type="eggNOG" id="COG3591">
    <property type="taxonomic scope" value="Bacteria"/>
</dbReference>
<dbReference type="Gene3D" id="2.40.10.10">
    <property type="entry name" value="Trypsin-like serine proteases"/>
    <property type="match status" value="1"/>
</dbReference>
<dbReference type="Pfam" id="PF10459">
    <property type="entry name" value="Peptidase_S46"/>
    <property type="match status" value="1"/>
</dbReference>
<comment type="function">
    <text evidence="6">Catalyzes the removal of dipeptides from the N-terminus of oligopeptides.</text>
</comment>
<dbReference type="InterPro" id="IPR043504">
    <property type="entry name" value="Peptidase_S1_PA_chymotrypsin"/>
</dbReference>
<dbReference type="InterPro" id="IPR009003">
    <property type="entry name" value="Peptidase_S1_PA"/>
</dbReference>
<protein>
    <recommendedName>
        <fullName evidence="6">Dipeptidyl-peptidase</fullName>
        <ecNumber evidence="6">3.4.14.-</ecNumber>
    </recommendedName>
</protein>
<evidence type="ECO:0000256" key="1">
    <source>
        <dbReference type="ARBA" id="ARBA00010491"/>
    </source>
</evidence>
<dbReference type="STRING" id="452637.Oter_0618"/>
<evidence type="ECO:0000313" key="8">
    <source>
        <dbReference type="Proteomes" id="UP000007013"/>
    </source>
</evidence>
<keyword evidence="5 6" id="KW-0378">Hydrolase</keyword>
<proteinExistence type="inferred from homology"/>
<evidence type="ECO:0000256" key="4">
    <source>
        <dbReference type="ARBA" id="ARBA00022729"/>
    </source>
</evidence>
<sequence length="710" mass="78619">MAGRFALAPGAISGTLSAFLMFRSSLAFLAVFSCATISAHADEGMWLYSAPPREQIKATYGFELTDAWLEHLMKASVRFNSGGSGSFVSGDGLVITNHHVGADSLQKMGTAEKNYLRDGFYAQTPADEVKCNDLELNVLQSIEDVTARVNAAIPVGATGEAAALARRKITAEIEKESREKTGLRSDVVTLYQGGQYHLYRFKRYTDIRLVFAPEMQAAFYGGDPDNFEYPRYCLDVCLFRVYENGQPVKPEHYLKWSERGAQDGELTFVSGHPGRTSRLLTTPELEYLRDVSFPATLDLLKRREVLLTAWSGRSQENARRARDDLFSLQNSRKVRDGGQAALQDPTFMGEKIAKEKSFKHQLADQPEGKEALAAFDRIADAQKAIRAVAQRYRLLESGLGLNAESFRIARELLRAGDEHPKPNGERLKEFTDARRESFELELFSDKPIYADYEILTLADSLTDLVEQLGYHDPLVQRVLAGKSPRARAAELINDTQVRDVAFRKQLYEGGATAVTAAKDPMIELARLVDPEARTLRKTVEAQDEIKQQAQAAIGRARFAVEGTANYPDATFTLRLSYGAVKGYEENGQHVPAMTNFAGLYARSAEQNNQPPFDLPPRWVARKAALDLTTPFNFVSTADIIGGNSGSPVVNRAGEFVGIIFDGNIYSLVADFGYEDKLSRALSVHSAGILEALRKIYEVPALADELVKGHR</sequence>
<evidence type="ECO:0000256" key="3">
    <source>
        <dbReference type="ARBA" id="ARBA00022670"/>
    </source>
</evidence>